<protein>
    <submittedName>
        <fullName evidence="1">Four helix bundle protein</fullName>
    </submittedName>
</protein>
<sequence>MKPHQKLEVWRRSFRLVVDLYRLTSSFPSEEKFGIISQIRRAAVSVPVNISEGAARQTKKEFVQFLYIASGSLSELDTLILLSDELEFIKDKEQFTRVYAELESITKMLMGLINSVKQNI</sequence>
<keyword evidence="2" id="KW-1185">Reference proteome</keyword>
<dbReference type="NCBIfam" id="TIGR02436">
    <property type="entry name" value="four helix bundle protein"/>
    <property type="match status" value="1"/>
</dbReference>
<dbReference type="PANTHER" id="PTHR38471:SF2">
    <property type="entry name" value="FOUR HELIX BUNDLE PROTEIN"/>
    <property type="match status" value="1"/>
</dbReference>
<evidence type="ECO:0000313" key="1">
    <source>
        <dbReference type="EMBL" id="MCO4294285.1"/>
    </source>
</evidence>
<comment type="caution">
    <text evidence="1">The sequence shown here is derived from an EMBL/GenBank/DDBJ whole genome shotgun (WGS) entry which is preliminary data.</text>
</comment>
<dbReference type="Pfam" id="PF05635">
    <property type="entry name" value="23S_rRNA_IVP"/>
    <property type="match status" value="1"/>
</dbReference>
<dbReference type="AlphaFoldDB" id="A0A9X2F4X0"/>
<evidence type="ECO:0000313" key="2">
    <source>
        <dbReference type="Proteomes" id="UP001155182"/>
    </source>
</evidence>
<dbReference type="InterPro" id="IPR036583">
    <property type="entry name" value="23S_rRNA_IVS_sf"/>
</dbReference>
<accession>A0A9X2F4X0</accession>
<dbReference type="NCBIfam" id="NF008911">
    <property type="entry name" value="PRK12275.1-2"/>
    <property type="match status" value="1"/>
</dbReference>
<dbReference type="EMBL" id="JAMWYS010000053">
    <property type="protein sequence ID" value="MCO4294285.1"/>
    <property type="molecule type" value="Genomic_DNA"/>
</dbReference>
<dbReference type="CDD" id="cd16377">
    <property type="entry name" value="23S_rRNA_IVP_like"/>
    <property type="match status" value="1"/>
</dbReference>
<dbReference type="Proteomes" id="UP001155182">
    <property type="component" value="Unassembled WGS sequence"/>
</dbReference>
<gene>
    <name evidence="1" type="ORF">NF867_15595</name>
</gene>
<dbReference type="Gene3D" id="1.20.1440.60">
    <property type="entry name" value="23S rRNA-intervening sequence"/>
    <property type="match status" value="1"/>
</dbReference>
<dbReference type="SUPFAM" id="SSF158446">
    <property type="entry name" value="IVS-encoded protein-like"/>
    <property type="match status" value="1"/>
</dbReference>
<reference evidence="1" key="1">
    <citation type="submission" date="2022-06" db="EMBL/GenBank/DDBJ databases">
        <title>Solitalea sp. MAHUQ-68 isolated from rhizospheric soil.</title>
        <authorList>
            <person name="Huq M.A."/>
        </authorList>
    </citation>
    <scope>NUCLEOTIDE SEQUENCE</scope>
    <source>
        <strain evidence="1">MAHUQ-68</strain>
    </source>
</reference>
<organism evidence="1 2">
    <name type="scientific">Solitalea agri</name>
    <dbReference type="NCBI Taxonomy" id="2953739"/>
    <lineage>
        <taxon>Bacteria</taxon>
        <taxon>Pseudomonadati</taxon>
        <taxon>Bacteroidota</taxon>
        <taxon>Sphingobacteriia</taxon>
        <taxon>Sphingobacteriales</taxon>
        <taxon>Sphingobacteriaceae</taxon>
        <taxon>Solitalea</taxon>
    </lineage>
</organism>
<dbReference type="RefSeq" id="WP_252589313.1">
    <property type="nucleotide sequence ID" value="NZ_JAMWYS010000053.1"/>
</dbReference>
<proteinExistence type="predicted"/>
<name>A0A9X2F4X0_9SPHI</name>
<dbReference type="PANTHER" id="PTHR38471">
    <property type="entry name" value="FOUR HELIX BUNDLE PROTEIN"/>
    <property type="match status" value="1"/>
</dbReference>
<dbReference type="InterPro" id="IPR012657">
    <property type="entry name" value="23S_rRNA-intervening_sequence"/>
</dbReference>